<accession>A0A5N5VYJ9</accession>
<dbReference type="AlphaFoldDB" id="A0A5N5VYJ9"/>
<name>A0A5N5VYJ9_STRMB</name>
<evidence type="ECO:0000313" key="1">
    <source>
        <dbReference type="EMBL" id="KAB7833867.1"/>
    </source>
</evidence>
<evidence type="ECO:0000313" key="2">
    <source>
        <dbReference type="Proteomes" id="UP000327000"/>
    </source>
</evidence>
<sequence length="96" mass="9727">MARAYRRIRAGDGPGRDGPYARGAAAGYRWALGAPGGAPVTGATPHGGVSMETLMAEVDAAVVQLDDPAQPPGAALYTQGAHDALAWICGLSDHCP</sequence>
<proteinExistence type="predicted"/>
<comment type="caution">
    <text evidence="1">The sequence shown here is derived from an EMBL/GenBank/DDBJ whole genome shotgun (WGS) entry which is preliminary data.</text>
</comment>
<reference evidence="1 2" key="1">
    <citation type="journal article" date="2019" name="Microb. Cell Fact.">
        <title>Exploring novel herbicidin analogues by transcriptional regulator overexpression and MS/MS molecular networking.</title>
        <authorList>
            <person name="Shi Y."/>
            <person name="Gu R."/>
            <person name="Li Y."/>
            <person name="Wang X."/>
            <person name="Ren W."/>
            <person name="Li X."/>
            <person name="Wang L."/>
            <person name="Xie Y."/>
            <person name="Hong B."/>
        </authorList>
    </citation>
    <scope>NUCLEOTIDE SEQUENCE [LARGE SCALE GENOMIC DNA]</scope>
    <source>
        <strain evidence="1 2">US-43</strain>
    </source>
</reference>
<organism evidence="1 2">
    <name type="scientific">Streptomyces mobaraensis</name>
    <name type="common">Streptoverticillium mobaraense</name>
    <dbReference type="NCBI Taxonomy" id="35621"/>
    <lineage>
        <taxon>Bacteria</taxon>
        <taxon>Bacillati</taxon>
        <taxon>Actinomycetota</taxon>
        <taxon>Actinomycetes</taxon>
        <taxon>Kitasatosporales</taxon>
        <taxon>Streptomycetaceae</taxon>
        <taxon>Streptomyces</taxon>
    </lineage>
</organism>
<dbReference type="Proteomes" id="UP000327000">
    <property type="component" value="Unassembled WGS sequence"/>
</dbReference>
<gene>
    <name evidence="1" type="ORF">FRZ00_32015</name>
</gene>
<protein>
    <submittedName>
        <fullName evidence="1">Uncharacterized protein</fullName>
    </submittedName>
</protein>
<dbReference type="EMBL" id="VOKX01000126">
    <property type="protein sequence ID" value="KAB7833867.1"/>
    <property type="molecule type" value="Genomic_DNA"/>
</dbReference>
<keyword evidence="2" id="KW-1185">Reference proteome</keyword>
<dbReference type="OrthoDB" id="3871240at2"/>